<gene>
    <name evidence="2" type="ORF">S100892_00334</name>
</gene>
<dbReference type="GO" id="GO:0003677">
    <property type="term" value="F:DNA binding"/>
    <property type="evidence" value="ECO:0007669"/>
    <property type="project" value="UniProtKB-UniRule"/>
</dbReference>
<dbReference type="InterPro" id="IPR009057">
    <property type="entry name" value="Homeodomain-like_sf"/>
</dbReference>
<proteinExistence type="predicted"/>
<dbReference type="InterPro" id="IPR001647">
    <property type="entry name" value="HTH_TetR"/>
</dbReference>
<dbReference type="PANTHER" id="PTHR43479:SF11">
    <property type="entry name" value="ACREF_ENVCD OPERON REPRESSOR-RELATED"/>
    <property type="match status" value="1"/>
</dbReference>
<name>A0A1Y0VST4_PEDPE</name>
<dbReference type="InterPro" id="IPR036271">
    <property type="entry name" value="Tet_transcr_reg_TetR-rel_C_sf"/>
</dbReference>
<dbReference type="AlphaFoldDB" id="A0A1Y0VST4"/>
<dbReference type="Pfam" id="PF00440">
    <property type="entry name" value="TetR_N"/>
    <property type="match status" value="1"/>
</dbReference>
<dbReference type="SUPFAM" id="SSF48498">
    <property type="entry name" value="Tetracyclin repressor-like, C-terminal domain"/>
    <property type="match status" value="1"/>
</dbReference>
<protein>
    <submittedName>
        <fullName evidence="2">Uncharacterized protein</fullName>
    </submittedName>
</protein>
<reference evidence="2 3" key="1">
    <citation type="submission" date="2017-05" db="EMBL/GenBank/DDBJ databases">
        <title>Genome sequence of Pediococcus pentosaceus strain SRCM100892.</title>
        <authorList>
            <person name="Cho S.H."/>
        </authorList>
    </citation>
    <scope>NUCLEOTIDE SEQUENCE [LARGE SCALE GENOMIC DNA]</scope>
    <source>
        <strain evidence="2 3">SRCM100892</strain>
    </source>
</reference>
<evidence type="ECO:0000313" key="2">
    <source>
        <dbReference type="EMBL" id="ARW18939.1"/>
    </source>
</evidence>
<keyword evidence="1" id="KW-0238">DNA-binding</keyword>
<dbReference type="Gene3D" id="1.10.357.10">
    <property type="entry name" value="Tetracycline Repressor, domain 2"/>
    <property type="match status" value="1"/>
</dbReference>
<organism evidence="2 3">
    <name type="scientific">Pediococcus pentosaceus</name>
    <dbReference type="NCBI Taxonomy" id="1255"/>
    <lineage>
        <taxon>Bacteria</taxon>
        <taxon>Bacillati</taxon>
        <taxon>Bacillota</taxon>
        <taxon>Bacilli</taxon>
        <taxon>Lactobacillales</taxon>
        <taxon>Lactobacillaceae</taxon>
        <taxon>Pediococcus</taxon>
    </lineage>
</organism>
<dbReference type="InterPro" id="IPR023772">
    <property type="entry name" value="DNA-bd_HTH_TetR-type_CS"/>
</dbReference>
<dbReference type="Proteomes" id="UP000196118">
    <property type="component" value="Chromosome"/>
</dbReference>
<dbReference type="PROSITE" id="PS50977">
    <property type="entry name" value="HTH_TETR_2"/>
    <property type="match status" value="1"/>
</dbReference>
<evidence type="ECO:0000256" key="1">
    <source>
        <dbReference type="ARBA" id="ARBA00023125"/>
    </source>
</evidence>
<dbReference type="InterPro" id="IPR050624">
    <property type="entry name" value="HTH-type_Tx_Regulator"/>
</dbReference>
<evidence type="ECO:0000313" key="3">
    <source>
        <dbReference type="Proteomes" id="UP000196118"/>
    </source>
</evidence>
<dbReference type="PANTHER" id="PTHR43479">
    <property type="entry name" value="ACREF/ENVCD OPERON REPRESSOR-RELATED"/>
    <property type="match status" value="1"/>
</dbReference>
<dbReference type="RefSeq" id="WP_060743570.1">
    <property type="nucleotide sequence ID" value="NZ_CP023655.1"/>
</dbReference>
<accession>A0A1Y0VST4</accession>
<dbReference type="PROSITE" id="PS01081">
    <property type="entry name" value="HTH_TETR_1"/>
    <property type="match status" value="1"/>
</dbReference>
<dbReference type="EMBL" id="CP021474">
    <property type="protein sequence ID" value="ARW18939.1"/>
    <property type="molecule type" value="Genomic_DNA"/>
</dbReference>
<dbReference type="PRINTS" id="PR00455">
    <property type="entry name" value="HTHTETR"/>
</dbReference>
<sequence length="211" mass="24588">MSSAIIFDNYKTWLDEQKLPKGQKKALLAGLDLFAKQGFNGTSTAQIAEKAEISQATIFKYFKTKQDLLMGILKPVFINLFPVFRDSFIDELRQFTDLEDMVRFFVYNRYQFVRDNEDAILILITELLTNRDIRDLFFGVINEPGKSVIENVRENLNKTGQLRSELDFPAVMRIMIGQIFIYFIQHRFIGNSNETKDLNLIVEQIIRAIKK</sequence>
<dbReference type="SUPFAM" id="SSF46689">
    <property type="entry name" value="Homeodomain-like"/>
    <property type="match status" value="1"/>
</dbReference>